<dbReference type="Proteomes" id="UP000637239">
    <property type="component" value="Chromosome 4"/>
</dbReference>
<evidence type="ECO:0000313" key="2">
    <source>
        <dbReference type="EMBL" id="BCR88352.1"/>
    </source>
</evidence>
<protein>
    <submittedName>
        <fullName evidence="2">Uncharacterized protein</fullName>
    </submittedName>
</protein>
<proteinExistence type="predicted"/>
<organism evidence="2 3">
    <name type="scientific">Aspergillus chevalieri</name>
    <name type="common">Eurotium chevalieri</name>
    <dbReference type="NCBI Taxonomy" id="182096"/>
    <lineage>
        <taxon>Eukaryota</taxon>
        <taxon>Fungi</taxon>
        <taxon>Dikarya</taxon>
        <taxon>Ascomycota</taxon>
        <taxon>Pezizomycotina</taxon>
        <taxon>Eurotiomycetes</taxon>
        <taxon>Eurotiomycetidae</taxon>
        <taxon>Eurotiales</taxon>
        <taxon>Aspergillaceae</taxon>
        <taxon>Aspergillus</taxon>
        <taxon>Aspergillus subgen. Aspergillus</taxon>
    </lineage>
</organism>
<sequence>MMFLCTSRFEIEEEERTLIDEYLSNQEIQAANEEKELQTQMDLDPISDDEKDYALSAQYQPAPEVPSQHRLDKRRNSVASEHEDQGSNELEV</sequence>
<keyword evidence="3" id="KW-1185">Reference proteome</keyword>
<name>A0A7R7ZPH9_ASPCH</name>
<dbReference type="AlphaFoldDB" id="A0A7R7ZPH9"/>
<evidence type="ECO:0000256" key="1">
    <source>
        <dbReference type="SAM" id="MobiDB-lite"/>
    </source>
</evidence>
<feature type="region of interest" description="Disordered" evidence="1">
    <location>
        <begin position="35"/>
        <end position="92"/>
    </location>
</feature>
<reference evidence="2" key="1">
    <citation type="submission" date="2021-01" db="EMBL/GenBank/DDBJ databases">
        <authorList>
            <consortium name="Aspergillus chevalieri M1 genome sequencing consortium"/>
            <person name="Kazuki M."/>
            <person name="Futagami T."/>
        </authorList>
    </citation>
    <scope>NUCLEOTIDE SEQUENCE</scope>
    <source>
        <strain evidence="2">M1</strain>
    </source>
</reference>
<evidence type="ECO:0000313" key="3">
    <source>
        <dbReference type="Proteomes" id="UP000637239"/>
    </source>
</evidence>
<dbReference type="GeneID" id="66982711"/>
<accession>A0A7R7ZPH9</accession>
<reference evidence="2" key="2">
    <citation type="submission" date="2021-02" db="EMBL/GenBank/DDBJ databases">
        <title>Aspergillus chevalieri M1 genome sequence.</title>
        <authorList>
            <person name="Kadooka C."/>
            <person name="Mori K."/>
            <person name="Futagami T."/>
        </authorList>
    </citation>
    <scope>NUCLEOTIDE SEQUENCE</scope>
    <source>
        <strain evidence="2">M1</strain>
    </source>
</reference>
<dbReference type="EMBL" id="AP024419">
    <property type="protein sequence ID" value="BCR88352.1"/>
    <property type="molecule type" value="Genomic_DNA"/>
</dbReference>
<dbReference type="KEGG" id="ache:ACHE_40916S"/>
<gene>
    <name evidence="2" type="ORF">ACHE_40916S</name>
</gene>
<dbReference type="RefSeq" id="XP_043136874.1">
    <property type="nucleotide sequence ID" value="XM_043279168.1"/>
</dbReference>